<organism evidence="1 2">
    <name type="scientific">Smittium megazygosporum</name>
    <dbReference type="NCBI Taxonomy" id="133381"/>
    <lineage>
        <taxon>Eukaryota</taxon>
        <taxon>Fungi</taxon>
        <taxon>Fungi incertae sedis</taxon>
        <taxon>Zoopagomycota</taxon>
        <taxon>Kickxellomycotina</taxon>
        <taxon>Harpellomycetes</taxon>
        <taxon>Harpellales</taxon>
        <taxon>Legeriomycetaceae</taxon>
        <taxon>Smittium</taxon>
    </lineage>
</organism>
<dbReference type="EMBL" id="MBFS01001670">
    <property type="protein sequence ID" value="PVV00747.1"/>
    <property type="molecule type" value="Genomic_DNA"/>
</dbReference>
<reference evidence="1 2" key="1">
    <citation type="journal article" date="2018" name="MBio">
        <title>Comparative Genomics Reveals the Core Gene Toolbox for the Fungus-Insect Symbiosis.</title>
        <authorList>
            <person name="Wang Y."/>
            <person name="Stata M."/>
            <person name="Wang W."/>
            <person name="Stajich J.E."/>
            <person name="White M.M."/>
            <person name="Moncalvo J.M."/>
        </authorList>
    </citation>
    <scope>NUCLEOTIDE SEQUENCE [LARGE SCALE GENOMIC DNA]</scope>
    <source>
        <strain evidence="1 2">SC-DP-2</strain>
    </source>
</reference>
<name>A0A2T9Z890_9FUNG</name>
<evidence type="ECO:0000313" key="2">
    <source>
        <dbReference type="Proteomes" id="UP000245609"/>
    </source>
</evidence>
<accession>A0A2T9Z890</accession>
<dbReference type="AlphaFoldDB" id="A0A2T9Z890"/>
<dbReference type="Proteomes" id="UP000245609">
    <property type="component" value="Unassembled WGS sequence"/>
</dbReference>
<gene>
    <name evidence="1" type="ORF">BB560_004859</name>
</gene>
<protein>
    <submittedName>
        <fullName evidence="1">Uncharacterized protein</fullName>
    </submittedName>
</protein>
<proteinExistence type="predicted"/>
<sequence length="201" mass="22794">MVGKLLGGESKETRPLLTQSRDRYLQYTKKLEAGRFMNGIRVVRTLILDRVKCSPTSLNQCPVGMESLKGRRGVGMLKIKLINYLSKKKNKVKKRTDFCDICAAGEKMVKKYEAARRNEDTSLVQILKLRSAVNEFQVHKKLALEQGRKFKYLISKLSVVISTGNHKYQTSASALYGHHGIHVKEYPKDKGGDAKRHRSVS</sequence>
<evidence type="ECO:0000313" key="1">
    <source>
        <dbReference type="EMBL" id="PVV00747.1"/>
    </source>
</evidence>
<keyword evidence="2" id="KW-1185">Reference proteome</keyword>
<comment type="caution">
    <text evidence="1">The sequence shown here is derived from an EMBL/GenBank/DDBJ whole genome shotgun (WGS) entry which is preliminary data.</text>
</comment>
<dbReference type="OrthoDB" id="5585372at2759"/>